<name>A0A2S5DRM9_9BURK</name>
<dbReference type="Proteomes" id="UP000238655">
    <property type="component" value="Chromosome 1"/>
</dbReference>
<proteinExistence type="predicted"/>
<protein>
    <submittedName>
        <fullName evidence="1">Uncharacterized protein</fullName>
    </submittedName>
</protein>
<dbReference type="RefSeq" id="WP_143330819.1">
    <property type="nucleotide sequence ID" value="NZ_CM009575.1"/>
</dbReference>
<evidence type="ECO:0000313" key="2">
    <source>
        <dbReference type="Proteomes" id="UP000238655"/>
    </source>
</evidence>
<gene>
    <name evidence="1" type="ORF">C3743_15650</name>
</gene>
<accession>A0A2S5DRM9</accession>
<reference evidence="1 2" key="1">
    <citation type="submission" date="2018-01" db="EMBL/GenBank/DDBJ databases">
        <title>Successful Treatment of Persistent Burkholderia cepacia Bacteremia with Ceftazidime-Avibactam.</title>
        <authorList>
            <person name="Tamma P."/>
            <person name="Fan Y."/>
            <person name="Bergman Y."/>
            <person name="Sick-Samuels A."/>
            <person name="Hsu A."/>
            <person name="Timp W."/>
            <person name="Simner P."/>
        </authorList>
    </citation>
    <scope>NUCLEOTIDE SEQUENCE [LARGE SCALE GENOMIC DNA]</scope>
    <source>
        <strain evidence="1 2">170816</strain>
    </source>
</reference>
<comment type="caution">
    <text evidence="1">The sequence shown here is derived from an EMBL/GenBank/DDBJ whole genome shotgun (WGS) entry which is preliminary data.</text>
</comment>
<dbReference type="AlphaFoldDB" id="A0A2S5DRM9"/>
<organism evidence="1 2">
    <name type="scientific">Burkholderia contaminans</name>
    <dbReference type="NCBI Taxonomy" id="488447"/>
    <lineage>
        <taxon>Bacteria</taxon>
        <taxon>Pseudomonadati</taxon>
        <taxon>Pseudomonadota</taxon>
        <taxon>Betaproteobacteria</taxon>
        <taxon>Burkholderiales</taxon>
        <taxon>Burkholderiaceae</taxon>
        <taxon>Burkholderia</taxon>
        <taxon>Burkholderia cepacia complex</taxon>
    </lineage>
</organism>
<sequence>MANVVAPMGFVPVRGINTYQGQTNIYYIPSSDANQYSIGDAVKSVVGADTANGFPCVTKSTGAASEYQRGVIVGVLPVPAVGTPSLIGTPLALENIGIPATKTQGYYVEVADDPNQLFELQDDGLSALTATAASKNAGFTPTNPTSPLAISATVLTTSTVATTATLPLKMMGLSQRPAPGGGNSLGANARWIVKFNLHELAGSGVAGA</sequence>
<evidence type="ECO:0000313" key="1">
    <source>
        <dbReference type="EMBL" id="POZ81746.1"/>
    </source>
</evidence>
<dbReference type="EMBL" id="PQVP01000002">
    <property type="protein sequence ID" value="POZ81746.1"/>
    <property type="molecule type" value="Genomic_DNA"/>
</dbReference>